<dbReference type="KEGG" id="more:E1B28_007100"/>
<name>A0A9P7S2M7_9AGAR</name>
<reference evidence="1" key="1">
    <citation type="journal article" date="2021" name="Genome Biol. Evol.">
        <title>The assembled and annotated genome of the fairy-ring fungus Marasmius oreades.</title>
        <authorList>
            <person name="Hiltunen M."/>
            <person name="Ament-Velasquez S.L."/>
            <person name="Johannesson H."/>
        </authorList>
    </citation>
    <scope>NUCLEOTIDE SEQUENCE</scope>
    <source>
        <strain evidence="1">03SP1</strain>
    </source>
</reference>
<dbReference type="GeneID" id="66076176"/>
<dbReference type="AlphaFoldDB" id="A0A9P7S2M7"/>
<proteinExistence type="predicted"/>
<evidence type="ECO:0000313" key="2">
    <source>
        <dbReference type="Proteomes" id="UP001049176"/>
    </source>
</evidence>
<gene>
    <name evidence="1" type="ORF">E1B28_007100</name>
</gene>
<dbReference type="Proteomes" id="UP001049176">
    <property type="component" value="Chromosome 4"/>
</dbReference>
<organism evidence="1 2">
    <name type="scientific">Marasmius oreades</name>
    <name type="common">fairy-ring Marasmius</name>
    <dbReference type="NCBI Taxonomy" id="181124"/>
    <lineage>
        <taxon>Eukaryota</taxon>
        <taxon>Fungi</taxon>
        <taxon>Dikarya</taxon>
        <taxon>Basidiomycota</taxon>
        <taxon>Agaricomycotina</taxon>
        <taxon>Agaricomycetes</taxon>
        <taxon>Agaricomycetidae</taxon>
        <taxon>Agaricales</taxon>
        <taxon>Marasmiineae</taxon>
        <taxon>Marasmiaceae</taxon>
        <taxon>Marasmius</taxon>
    </lineage>
</organism>
<keyword evidence="2" id="KW-1185">Reference proteome</keyword>
<dbReference type="EMBL" id="CM032184">
    <property type="protein sequence ID" value="KAG7093418.1"/>
    <property type="molecule type" value="Genomic_DNA"/>
</dbReference>
<protein>
    <submittedName>
        <fullName evidence="1">Uncharacterized protein</fullName>
    </submittedName>
</protein>
<accession>A0A9P7S2M7</accession>
<dbReference type="OrthoDB" id="2340858at2759"/>
<dbReference type="RefSeq" id="XP_043009888.1">
    <property type="nucleotide sequence ID" value="XM_043151808.1"/>
</dbReference>
<sequence>MLNSPFQVGLTHKTELVDNFILSDPYHKQFLDRLRSCLAGQDPPKHDVAVIYAKDLLENTFKNARSKTFNENEPEACAITNRLSSCHDVKGLGDRDILSLLIDNAIYHVGWPARDVYRYVARDPSDGDISMALSECDWGALAKDLRWSNTLHGLERILYQIIIVHTGPSEELEDRDMVVVNPMSWYCKFKSVYVTEHALEFFVKGYQERHDTA</sequence>
<comment type="caution">
    <text evidence="1">The sequence shown here is derived from an EMBL/GenBank/DDBJ whole genome shotgun (WGS) entry which is preliminary data.</text>
</comment>
<evidence type="ECO:0000313" key="1">
    <source>
        <dbReference type="EMBL" id="KAG7093418.1"/>
    </source>
</evidence>